<dbReference type="InParanoid" id="A0A0P8XKZ8"/>
<feature type="compositionally biased region" description="Basic and acidic residues" evidence="1">
    <location>
        <begin position="72"/>
        <end position="90"/>
    </location>
</feature>
<feature type="compositionally biased region" description="Basic and acidic residues" evidence="1">
    <location>
        <begin position="49"/>
        <end position="63"/>
    </location>
</feature>
<dbReference type="EMBL" id="CH902625">
    <property type="protein sequence ID" value="KPU75448.1"/>
    <property type="molecule type" value="Genomic_DNA"/>
</dbReference>
<proteinExistence type="predicted"/>
<dbReference type="Proteomes" id="UP000007801">
    <property type="component" value="Unassembled WGS sequence"/>
</dbReference>
<feature type="domain" description="MADF" evidence="2">
    <location>
        <begin position="251"/>
        <end position="348"/>
    </location>
</feature>
<evidence type="ECO:0000259" key="2">
    <source>
        <dbReference type="PROSITE" id="PS51029"/>
    </source>
</evidence>
<feature type="compositionally biased region" description="Basic and acidic residues" evidence="1">
    <location>
        <begin position="25"/>
        <end position="40"/>
    </location>
</feature>
<dbReference type="Pfam" id="PF10545">
    <property type="entry name" value="MADF_DNA_bdg"/>
    <property type="match status" value="1"/>
</dbReference>
<dbReference type="InterPro" id="IPR006578">
    <property type="entry name" value="MADF-dom"/>
</dbReference>
<organism evidence="3 4">
    <name type="scientific">Drosophila ananassae</name>
    <name type="common">Fruit fly</name>
    <dbReference type="NCBI Taxonomy" id="7217"/>
    <lineage>
        <taxon>Eukaryota</taxon>
        <taxon>Metazoa</taxon>
        <taxon>Ecdysozoa</taxon>
        <taxon>Arthropoda</taxon>
        <taxon>Hexapoda</taxon>
        <taxon>Insecta</taxon>
        <taxon>Pterygota</taxon>
        <taxon>Neoptera</taxon>
        <taxon>Endopterygota</taxon>
        <taxon>Diptera</taxon>
        <taxon>Brachycera</taxon>
        <taxon>Muscomorpha</taxon>
        <taxon>Ephydroidea</taxon>
        <taxon>Drosophilidae</taxon>
        <taxon>Drosophila</taxon>
        <taxon>Sophophora</taxon>
    </lineage>
</organism>
<keyword evidence="4" id="KW-1185">Reference proteome</keyword>
<dbReference type="AlphaFoldDB" id="A0A0P8XKZ8"/>
<evidence type="ECO:0000313" key="3">
    <source>
        <dbReference type="EMBL" id="KPU75448.1"/>
    </source>
</evidence>
<protein>
    <recommendedName>
        <fullName evidence="2">MADF domain-containing protein</fullName>
    </recommendedName>
</protein>
<dbReference type="eggNOG" id="KOG3404">
    <property type="taxonomic scope" value="Eukaryota"/>
</dbReference>
<dbReference type="KEGG" id="dan:26513933"/>
<feature type="region of interest" description="Disordered" evidence="1">
    <location>
        <begin position="1"/>
        <end position="110"/>
    </location>
</feature>
<feature type="compositionally biased region" description="Acidic residues" evidence="1">
    <location>
        <begin position="10"/>
        <end position="24"/>
    </location>
</feature>
<accession>A0A0P8XKZ8</accession>
<dbReference type="PROSITE" id="PS51029">
    <property type="entry name" value="MADF"/>
    <property type="match status" value="1"/>
</dbReference>
<feature type="compositionally biased region" description="Low complexity" evidence="1">
    <location>
        <begin position="137"/>
        <end position="169"/>
    </location>
</feature>
<feature type="region of interest" description="Disordered" evidence="1">
    <location>
        <begin position="132"/>
        <end position="175"/>
    </location>
</feature>
<evidence type="ECO:0000313" key="4">
    <source>
        <dbReference type="Proteomes" id="UP000007801"/>
    </source>
</evidence>
<name>A0A0P8XKZ8_DROAN</name>
<dbReference type="OrthoDB" id="10051975at2759"/>
<dbReference type="GeneID" id="26513933"/>
<reference evidence="3 4" key="1">
    <citation type="journal article" date="2007" name="Nature">
        <title>Evolution of genes and genomes on the Drosophila phylogeny.</title>
        <authorList>
            <consortium name="Drosophila 12 Genomes Consortium"/>
            <person name="Clark A.G."/>
            <person name="Eisen M.B."/>
            <person name="Smith D.R."/>
            <person name="Bergman C.M."/>
            <person name="Oliver B."/>
            <person name="Markow T.A."/>
            <person name="Kaufman T.C."/>
            <person name="Kellis M."/>
            <person name="Gelbart W."/>
            <person name="Iyer V.N."/>
            <person name="Pollard D.A."/>
            <person name="Sackton T.B."/>
            <person name="Larracuente A.M."/>
            <person name="Singh N.D."/>
            <person name="Abad J.P."/>
            <person name="Abt D.N."/>
            <person name="Adryan B."/>
            <person name="Aguade M."/>
            <person name="Akashi H."/>
            <person name="Anderson W.W."/>
            <person name="Aquadro C.F."/>
            <person name="Ardell D.H."/>
            <person name="Arguello R."/>
            <person name="Artieri C.G."/>
            <person name="Barbash D.A."/>
            <person name="Barker D."/>
            <person name="Barsanti P."/>
            <person name="Batterham P."/>
            <person name="Batzoglou S."/>
            <person name="Begun D."/>
            <person name="Bhutkar A."/>
            <person name="Blanco E."/>
            <person name="Bosak S.A."/>
            <person name="Bradley R.K."/>
            <person name="Brand A.D."/>
            <person name="Brent M.R."/>
            <person name="Brooks A.N."/>
            <person name="Brown R.H."/>
            <person name="Butlin R.K."/>
            <person name="Caggese C."/>
            <person name="Calvi B.R."/>
            <person name="Bernardo de Carvalho A."/>
            <person name="Caspi A."/>
            <person name="Castrezana S."/>
            <person name="Celniker S.E."/>
            <person name="Chang J.L."/>
            <person name="Chapple C."/>
            <person name="Chatterji S."/>
            <person name="Chinwalla A."/>
            <person name="Civetta A."/>
            <person name="Clifton S.W."/>
            <person name="Comeron J.M."/>
            <person name="Costello J.C."/>
            <person name="Coyne J.A."/>
            <person name="Daub J."/>
            <person name="David R.G."/>
            <person name="Delcher A.L."/>
            <person name="Delehaunty K."/>
            <person name="Do C.B."/>
            <person name="Ebling H."/>
            <person name="Edwards K."/>
            <person name="Eickbush T."/>
            <person name="Evans J.D."/>
            <person name="Filipski A."/>
            <person name="Findeiss S."/>
            <person name="Freyhult E."/>
            <person name="Fulton L."/>
            <person name="Fulton R."/>
            <person name="Garcia A.C."/>
            <person name="Gardiner A."/>
            <person name="Garfield D.A."/>
            <person name="Garvin B.E."/>
            <person name="Gibson G."/>
            <person name="Gilbert D."/>
            <person name="Gnerre S."/>
            <person name="Godfrey J."/>
            <person name="Good R."/>
            <person name="Gotea V."/>
            <person name="Gravely B."/>
            <person name="Greenberg A.J."/>
            <person name="Griffiths-Jones S."/>
            <person name="Gross S."/>
            <person name="Guigo R."/>
            <person name="Gustafson E.A."/>
            <person name="Haerty W."/>
            <person name="Hahn M.W."/>
            <person name="Halligan D.L."/>
            <person name="Halpern A.L."/>
            <person name="Halter G.M."/>
            <person name="Han M.V."/>
            <person name="Heger A."/>
            <person name="Hillier L."/>
            <person name="Hinrichs A.S."/>
            <person name="Holmes I."/>
            <person name="Hoskins R.A."/>
            <person name="Hubisz M.J."/>
            <person name="Hultmark D."/>
            <person name="Huntley M.A."/>
            <person name="Jaffe D.B."/>
            <person name="Jagadeeshan S."/>
            <person name="Jeck W.R."/>
            <person name="Johnson J."/>
            <person name="Jones C.D."/>
            <person name="Jordan W.C."/>
            <person name="Karpen G.H."/>
            <person name="Kataoka E."/>
            <person name="Keightley P.D."/>
            <person name="Kheradpour P."/>
            <person name="Kirkness E.F."/>
            <person name="Koerich L.B."/>
            <person name="Kristiansen K."/>
            <person name="Kudrna D."/>
            <person name="Kulathinal R.J."/>
            <person name="Kumar S."/>
            <person name="Kwok R."/>
            <person name="Lander E."/>
            <person name="Langley C.H."/>
            <person name="Lapoint R."/>
            <person name="Lazzaro B.P."/>
            <person name="Lee S.J."/>
            <person name="Levesque L."/>
            <person name="Li R."/>
            <person name="Lin C.F."/>
            <person name="Lin M.F."/>
            <person name="Lindblad-Toh K."/>
            <person name="Llopart A."/>
            <person name="Long M."/>
            <person name="Low L."/>
            <person name="Lozovsky E."/>
            <person name="Lu J."/>
            <person name="Luo M."/>
            <person name="Machado C.A."/>
            <person name="Makalowski W."/>
            <person name="Marzo M."/>
            <person name="Matsuda M."/>
            <person name="Matzkin L."/>
            <person name="McAllister B."/>
            <person name="McBride C.S."/>
            <person name="McKernan B."/>
            <person name="McKernan K."/>
            <person name="Mendez-Lago M."/>
            <person name="Minx P."/>
            <person name="Mollenhauer M.U."/>
            <person name="Montooth K."/>
            <person name="Mount S.M."/>
            <person name="Mu X."/>
            <person name="Myers E."/>
            <person name="Negre B."/>
            <person name="Newfeld S."/>
            <person name="Nielsen R."/>
            <person name="Noor M.A."/>
            <person name="O'Grady P."/>
            <person name="Pachter L."/>
            <person name="Papaceit M."/>
            <person name="Parisi M.J."/>
            <person name="Parisi M."/>
            <person name="Parts L."/>
            <person name="Pedersen J.S."/>
            <person name="Pesole G."/>
            <person name="Phillippy A.M."/>
            <person name="Ponting C.P."/>
            <person name="Pop M."/>
            <person name="Porcelli D."/>
            <person name="Powell J.R."/>
            <person name="Prohaska S."/>
            <person name="Pruitt K."/>
            <person name="Puig M."/>
            <person name="Quesneville H."/>
            <person name="Ram K.R."/>
            <person name="Rand D."/>
            <person name="Rasmussen M.D."/>
            <person name="Reed L.K."/>
            <person name="Reenan R."/>
            <person name="Reily A."/>
            <person name="Remington K.A."/>
            <person name="Rieger T.T."/>
            <person name="Ritchie M.G."/>
            <person name="Robin C."/>
            <person name="Rogers Y.H."/>
            <person name="Rohde C."/>
            <person name="Rozas J."/>
            <person name="Rubenfield M.J."/>
            <person name="Ruiz A."/>
            <person name="Russo S."/>
            <person name="Salzberg S.L."/>
            <person name="Sanchez-Gracia A."/>
            <person name="Saranga D.J."/>
            <person name="Sato H."/>
            <person name="Schaeffer S.W."/>
            <person name="Schatz M.C."/>
            <person name="Schlenke T."/>
            <person name="Schwartz R."/>
            <person name="Segarra C."/>
            <person name="Singh R.S."/>
            <person name="Sirot L."/>
            <person name="Sirota M."/>
            <person name="Sisneros N.B."/>
            <person name="Smith C.D."/>
            <person name="Smith T.F."/>
            <person name="Spieth J."/>
            <person name="Stage D.E."/>
            <person name="Stark A."/>
            <person name="Stephan W."/>
            <person name="Strausberg R.L."/>
            <person name="Strempel S."/>
            <person name="Sturgill D."/>
            <person name="Sutton G."/>
            <person name="Sutton G.G."/>
            <person name="Tao W."/>
            <person name="Teichmann S."/>
            <person name="Tobari Y.N."/>
            <person name="Tomimura Y."/>
            <person name="Tsolas J.M."/>
            <person name="Valente V.L."/>
            <person name="Venter E."/>
            <person name="Venter J.C."/>
            <person name="Vicario S."/>
            <person name="Vieira F.G."/>
            <person name="Vilella A.J."/>
            <person name="Villasante A."/>
            <person name="Walenz B."/>
            <person name="Wang J."/>
            <person name="Wasserman M."/>
            <person name="Watts T."/>
            <person name="Wilson D."/>
            <person name="Wilson R.K."/>
            <person name="Wing R.A."/>
            <person name="Wolfner M.F."/>
            <person name="Wong A."/>
            <person name="Wong G.K."/>
            <person name="Wu C.I."/>
            <person name="Wu G."/>
            <person name="Yamamoto D."/>
            <person name="Yang H.P."/>
            <person name="Yang S.P."/>
            <person name="Yorke J.A."/>
            <person name="Yoshida K."/>
            <person name="Zdobnov E."/>
            <person name="Zhang P."/>
            <person name="Zhang Y."/>
            <person name="Zimin A.V."/>
            <person name="Baldwin J."/>
            <person name="Abdouelleil A."/>
            <person name="Abdulkadir J."/>
            <person name="Abebe A."/>
            <person name="Abera B."/>
            <person name="Abreu J."/>
            <person name="Acer S.C."/>
            <person name="Aftuck L."/>
            <person name="Alexander A."/>
            <person name="An P."/>
            <person name="Anderson E."/>
            <person name="Anderson S."/>
            <person name="Arachi H."/>
            <person name="Azer M."/>
            <person name="Bachantsang P."/>
            <person name="Barry A."/>
            <person name="Bayul T."/>
            <person name="Berlin A."/>
            <person name="Bessette D."/>
            <person name="Bloom T."/>
            <person name="Blye J."/>
            <person name="Boguslavskiy L."/>
            <person name="Bonnet C."/>
            <person name="Boukhgalter B."/>
            <person name="Bourzgui I."/>
            <person name="Brown A."/>
            <person name="Cahill P."/>
            <person name="Channer S."/>
            <person name="Cheshatsang Y."/>
            <person name="Chuda L."/>
            <person name="Citroen M."/>
            <person name="Collymore A."/>
            <person name="Cooke P."/>
            <person name="Costello M."/>
            <person name="D'Aco K."/>
            <person name="Daza R."/>
            <person name="De Haan G."/>
            <person name="DeGray S."/>
            <person name="DeMaso C."/>
            <person name="Dhargay N."/>
            <person name="Dooley K."/>
            <person name="Dooley E."/>
            <person name="Doricent M."/>
            <person name="Dorje P."/>
            <person name="Dorjee K."/>
            <person name="Dupes A."/>
            <person name="Elong R."/>
            <person name="Falk J."/>
            <person name="Farina A."/>
            <person name="Faro S."/>
            <person name="Ferguson D."/>
            <person name="Fisher S."/>
            <person name="Foley C.D."/>
            <person name="Franke A."/>
            <person name="Friedrich D."/>
            <person name="Gadbois L."/>
            <person name="Gearin G."/>
            <person name="Gearin C.R."/>
            <person name="Giannoukos G."/>
            <person name="Goode T."/>
            <person name="Graham J."/>
            <person name="Grandbois E."/>
            <person name="Grewal S."/>
            <person name="Gyaltsen K."/>
            <person name="Hafez N."/>
            <person name="Hagos B."/>
            <person name="Hall J."/>
            <person name="Henson C."/>
            <person name="Hollinger A."/>
            <person name="Honan T."/>
            <person name="Huard M.D."/>
            <person name="Hughes L."/>
            <person name="Hurhula B."/>
            <person name="Husby M.E."/>
            <person name="Kamat A."/>
            <person name="Kanga B."/>
            <person name="Kashin S."/>
            <person name="Khazanovich D."/>
            <person name="Kisner P."/>
            <person name="Lance K."/>
            <person name="Lara M."/>
            <person name="Lee W."/>
            <person name="Lennon N."/>
            <person name="Letendre F."/>
            <person name="LeVine R."/>
            <person name="Lipovsky A."/>
            <person name="Liu X."/>
            <person name="Liu J."/>
            <person name="Liu S."/>
            <person name="Lokyitsang T."/>
            <person name="Lokyitsang Y."/>
            <person name="Lubonja R."/>
            <person name="Lui A."/>
            <person name="MacDonald P."/>
            <person name="Magnisalis V."/>
            <person name="Maru K."/>
            <person name="Matthews C."/>
            <person name="McCusker W."/>
            <person name="McDonough S."/>
            <person name="Mehta T."/>
            <person name="Meldrim J."/>
            <person name="Meneus L."/>
            <person name="Mihai O."/>
            <person name="Mihalev A."/>
            <person name="Mihova T."/>
            <person name="Mittelman R."/>
            <person name="Mlenga V."/>
            <person name="Montmayeur A."/>
            <person name="Mulrain L."/>
            <person name="Navidi A."/>
            <person name="Naylor J."/>
            <person name="Negash T."/>
            <person name="Nguyen T."/>
            <person name="Nguyen N."/>
            <person name="Nicol R."/>
            <person name="Norbu C."/>
            <person name="Norbu N."/>
            <person name="Novod N."/>
            <person name="O'Neill B."/>
            <person name="Osman S."/>
            <person name="Markiewicz E."/>
            <person name="Oyono O.L."/>
            <person name="Patti C."/>
            <person name="Phunkhang P."/>
            <person name="Pierre F."/>
            <person name="Priest M."/>
            <person name="Raghuraman S."/>
            <person name="Rege F."/>
            <person name="Reyes R."/>
            <person name="Rise C."/>
            <person name="Rogov P."/>
            <person name="Ross K."/>
            <person name="Ryan E."/>
            <person name="Settipalli S."/>
            <person name="Shea T."/>
            <person name="Sherpa N."/>
            <person name="Shi L."/>
            <person name="Shih D."/>
            <person name="Sparrow T."/>
            <person name="Spaulding J."/>
            <person name="Stalker J."/>
            <person name="Stange-Thomann N."/>
            <person name="Stavropoulos S."/>
            <person name="Stone C."/>
            <person name="Strader C."/>
            <person name="Tesfaye S."/>
            <person name="Thomson T."/>
            <person name="Thoulutsang Y."/>
            <person name="Thoulutsang D."/>
            <person name="Topham K."/>
            <person name="Topping I."/>
            <person name="Tsamla T."/>
            <person name="Vassiliev H."/>
            <person name="Vo A."/>
            <person name="Wangchuk T."/>
            <person name="Wangdi T."/>
            <person name="Weiand M."/>
            <person name="Wilkinson J."/>
            <person name="Wilson A."/>
            <person name="Yadav S."/>
            <person name="Young G."/>
            <person name="Yu Q."/>
            <person name="Zembek L."/>
            <person name="Zhong D."/>
            <person name="Zimmer A."/>
            <person name="Zwirko Z."/>
            <person name="Jaffe D.B."/>
            <person name="Alvarez P."/>
            <person name="Brockman W."/>
            <person name="Butler J."/>
            <person name="Chin C."/>
            <person name="Gnerre S."/>
            <person name="Grabherr M."/>
            <person name="Kleber M."/>
            <person name="Mauceli E."/>
            <person name="MacCallum I."/>
        </authorList>
    </citation>
    <scope>NUCLEOTIDE SEQUENCE [LARGE SCALE GENOMIC DNA]</scope>
    <source>
        <strain evidence="4">Tucson 14024-0371.13</strain>
    </source>
</reference>
<gene>
    <name evidence="3" type="primary">Dana\GF26524</name>
    <name evidence="3" type="ORF">GF26524</name>
</gene>
<evidence type="ECO:0000256" key="1">
    <source>
        <dbReference type="SAM" id="MobiDB-lite"/>
    </source>
</evidence>
<sequence>MGAWTSRADTDEDATEYWDAWDSDDSNHSDDSKDSYDSDNFKNSNDYKVSNDSKDSYDSDNLKDSNNFEVSNESKDSDVSKDSYDFKDSSDSQYCKNFKGSNDSDDLKNYDSSDVFVDFYYYVEYRYREFDPRDPLESSSDAYSESSGSEYKDSTPSSPDRSSSDSYPSTHDEYSEFSVPSLDLSEKSSFVLPNFEGDTSPSVYSSLCSSPSSDDSSFKFSPALYLDANALSTDRGLQSPTRTLCHGFNSILLELYASHECLWNINHSKFLDSAAKSQAWREVSWALEERSVGSVSPDFCRRRVTELRHFESRYRLRQMREAQHHRRVDNSRRVVVHADPETLQEAEQKLICSSCSASNSTTSLGGSRKSHAFIKRQEFLQCPIRDISMSGGDQLFEDRSLELLSEEGYERCFQFLDKIFQ</sequence>